<feature type="transmembrane region" description="Helical" evidence="11">
    <location>
        <begin position="49"/>
        <end position="69"/>
    </location>
</feature>
<dbReference type="InterPro" id="IPR004072">
    <property type="entry name" value="Vmron_rcpt_1"/>
</dbReference>
<dbReference type="AlphaFoldDB" id="A0A485PBU1"/>
<evidence type="ECO:0000313" key="12">
    <source>
        <dbReference type="EMBL" id="VFV41326.1"/>
    </source>
</evidence>
<dbReference type="GO" id="GO:0019236">
    <property type="term" value="P:response to pheromone"/>
    <property type="evidence" value="ECO:0007669"/>
    <property type="project" value="UniProtKB-KW"/>
</dbReference>
<feature type="transmembrane region" description="Helical" evidence="11">
    <location>
        <begin position="16"/>
        <end position="37"/>
    </location>
</feature>
<dbReference type="GO" id="GO:0005886">
    <property type="term" value="C:plasma membrane"/>
    <property type="evidence" value="ECO:0007669"/>
    <property type="project" value="UniProtKB-SubCell"/>
</dbReference>
<evidence type="ECO:0000256" key="8">
    <source>
        <dbReference type="ARBA" id="ARBA00023136"/>
    </source>
</evidence>
<dbReference type="GO" id="GO:0016503">
    <property type="term" value="F:pheromone receptor activity"/>
    <property type="evidence" value="ECO:0007669"/>
    <property type="project" value="InterPro"/>
</dbReference>
<keyword evidence="6 11" id="KW-1133">Transmembrane helix</keyword>
<keyword evidence="3 11" id="KW-1003">Cell membrane</keyword>
<comment type="subcellular location">
    <subcellularLocation>
        <location evidence="1 11">Cell membrane</location>
        <topology evidence="1 11">Multi-pass membrane protein</topology>
    </subcellularLocation>
</comment>
<dbReference type="Proteomes" id="UP000386466">
    <property type="component" value="Unassembled WGS sequence"/>
</dbReference>
<evidence type="ECO:0000256" key="11">
    <source>
        <dbReference type="RuleBase" id="RU364061"/>
    </source>
</evidence>
<keyword evidence="7 11" id="KW-0297">G-protein coupled receptor</keyword>
<evidence type="ECO:0000256" key="2">
    <source>
        <dbReference type="ARBA" id="ARBA00010663"/>
    </source>
</evidence>
<dbReference type="SUPFAM" id="SSF81321">
    <property type="entry name" value="Family A G protein-coupled receptor-like"/>
    <property type="match status" value="1"/>
</dbReference>
<evidence type="ECO:0000256" key="7">
    <source>
        <dbReference type="ARBA" id="ARBA00023040"/>
    </source>
</evidence>
<evidence type="ECO:0000256" key="5">
    <source>
        <dbReference type="ARBA" id="ARBA00022692"/>
    </source>
</evidence>
<feature type="transmembrane region" description="Helical" evidence="11">
    <location>
        <begin position="179"/>
        <end position="198"/>
    </location>
</feature>
<accession>A0A485PBU1</accession>
<evidence type="ECO:0000256" key="1">
    <source>
        <dbReference type="ARBA" id="ARBA00004651"/>
    </source>
</evidence>
<keyword evidence="9 11" id="KW-0675">Receptor</keyword>
<protein>
    <recommendedName>
        <fullName evidence="11">Vomeronasal type-1 receptor</fullName>
    </recommendedName>
</protein>
<keyword evidence="13" id="KW-1185">Reference proteome</keyword>
<comment type="caution">
    <text evidence="11">Lacks conserved residue(s) required for the propagation of feature annotation.</text>
</comment>
<dbReference type="Pfam" id="PF03402">
    <property type="entry name" value="V1R"/>
    <property type="match status" value="2"/>
</dbReference>
<organism evidence="12 13">
    <name type="scientific">Lynx pardinus</name>
    <name type="common">Iberian lynx</name>
    <name type="synonym">Felis pardina</name>
    <dbReference type="NCBI Taxonomy" id="191816"/>
    <lineage>
        <taxon>Eukaryota</taxon>
        <taxon>Metazoa</taxon>
        <taxon>Chordata</taxon>
        <taxon>Craniata</taxon>
        <taxon>Vertebrata</taxon>
        <taxon>Euteleostomi</taxon>
        <taxon>Mammalia</taxon>
        <taxon>Eutheria</taxon>
        <taxon>Laurasiatheria</taxon>
        <taxon>Carnivora</taxon>
        <taxon>Feliformia</taxon>
        <taxon>Felidae</taxon>
        <taxon>Felinae</taxon>
        <taxon>Lynx</taxon>
    </lineage>
</organism>
<sequence length="242" mass="28303">MTIALSMHVTIKLCQFLQVGIGILANTFLLFHIFTFLLDHRPKPTDPIICHLAFVHIMKLFTILFLLSIELFESPNFLNDFKCKALFYMSRFDERSLHLHHLSPEHNPGHYNQPYHLLVGIKALFFTLTLYKDVYFIGVMLLSSTYMVTHLFRHQRRCQHLHSTSLSSRVSPKERANQTILLLVSFFVIVYWVDFIIYCQKIWGNVYATVSPLVLISSHKRIKICCKNVAKLQSILNNLFMK</sequence>
<keyword evidence="8 11" id="KW-0472">Membrane</keyword>
<keyword evidence="4 11" id="KW-0589">Pheromone response</keyword>
<name>A0A485PBU1_LYNPA</name>
<gene>
    <name evidence="12" type="ORF">LYPA_23C004445</name>
</gene>
<keyword evidence="10 11" id="KW-0807">Transducer</keyword>
<evidence type="ECO:0000313" key="13">
    <source>
        <dbReference type="Proteomes" id="UP000386466"/>
    </source>
</evidence>
<feature type="transmembrane region" description="Helical" evidence="11">
    <location>
        <begin position="134"/>
        <end position="152"/>
    </location>
</feature>
<reference evidence="12 13" key="1">
    <citation type="submission" date="2019-01" db="EMBL/GenBank/DDBJ databases">
        <authorList>
            <person name="Alioto T."/>
            <person name="Alioto T."/>
        </authorList>
    </citation>
    <scope>NUCLEOTIDE SEQUENCE [LARGE SCALE GENOMIC DNA]</scope>
</reference>
<evidence type="ECO:0000256" key="6">
    <source>
        <dbReference type="ARBA" id="ARBA00022989"/>
    </source>
</evidence>
<dbReference type="EMBL" id="CAAGRJ010030071">
    <property type="protein sequence ID" value="VFV41326.1"/>
    <property type="molecule type" value="Genomic_DNA"/>
</dbReference>
<evidence type="ECO:0000256" key="3">
    <source>
        <dbReference type="ARBA" id="ARBA00022475"/>
    </source>
</evidence>
<evidence type="ECO:0000256" key="10">
    <source>
        <dbReference type="ARBA" id="ARBA00023224"/>
    </source>
</evidence>
<evidence type="ECO:0000256" key="9">
    <source>
        <dbReference type="ARBA" id="ARBA00023170"/>
    </source>
</evidence>
<evidence type="ECO:0000256" key="4">
    <source>
        <dbReference type="ARBA" id="ARBA00022507"/>
    </source>
</evidence>
<proteinExistence type="inferred from homology"/>
<dbReference type="PANTHER" id="PTHR24062">
    <property type="entry name" value="VOMERONASAL TYPE-1 RECEPTOR"/>
    <property type="match status" value="1"/>
</dbReference>
<comment type="similarity">
    <text evidence="2 11">Belongs to the G-protein coupled receptor 1 family.</text>
</comment>
<keyword evidence="5 11" id="KW-0812">Transmembrane</keyword>